<keyword evidence="2" id="KW-1185">Reference proteome</keyword>
<reference evidence="1" key="1">
    <citation type="submission" date="2024-04" db="EMBL/GenBank/DDBJ databases">
        <authorList>
            <consortium name="Molecular Ecology Group"/>
        </authorList>
    </citation>
    <scope>NUCLEOTIDE SEQUENCE</scope>
</reference>
<evidence type="ECO:0000313" key="1">
    <source>
        <dbReference type="EMBL" id="CAL1672951.1"/>
    </source>
</evidence>
<dbReference type="AlphaFoldDB" id="A0AAV2N122"/>
<accession>A0AAV2N122</accession>
<dbReference type="Proteomes" id="UP001497644">
    <property type="component" value="Unassembled WGS sequence"/>
</dbReference>
<gene>
    <name evidence="1" type="ORF">LPLAT_LOCUS13746</name>
</gene>
<proteinExistence type="predicted"/>
<sequence length="80" mass="9201">MSFESQYPSSHSEDPDVRWTLWFLKTKAEELFGIRDKGYIIRPNYLELGAETEVSLGQRNRTVTAQTLVLGQDKVPGDRQ</sequence>
<protein>
    <submittedName>
        <fullName evidence="1">Uncharacterized protein</fullName>
    </submittedName>
</protein>
<evidence type="ECO:0000313" key="2">
    <source>
        <dbReference type="Proteomes" id="UP001497644"/>
    </source>
</evidence>
<dbReference type="EMBL" id="CAXIPU020001214">
    <property type="protein sequence ID" value="CAL1672951.1"/>
    <property type="molecule type" value="Genomic_DNA"/>
</dbReference>
<comment type="caution">
    <text evidence="1">The sequence shown here is derived from an EMBL/GenBank/DDBJ whole genome shotgun (WGS) entry which is preliminary data.</text>
</comment>
<name>A0AAV2N122_9HYME</name>
<organism evidence="1 2">
    <name type="scientific">Lasius platythorax</name>
    <dbReference type="NCBI Taxonomy" id="488582"/>
    <lineage>
        <taxon>Eukaryota</taxon>
        <taxon>Metazoa</taxon>
        <taxon>Ecdysozoa</taxon>
        <taxon>Arthropoda</taxon>
        <taxon>Hexapoda</taxon>
        <taxon>Insecta</taxon>
        <taxon>Pterygota</taxon>
        <taxon>Neoptera</taxon>
        <taxon>Endopterygota</taxon>
        <taxon>Hymenoptera</taxon>
        <taxon>Apocrita</taxon>
        <taxon>Aculeata</taxon>
        <taxon>Formicoidea</taxon>
        <taxon>Formicidae</taxon>
        <taxon>Formicinae</taxon>
        <taxon>Lasius</taxon>
        <taxon>Lasius</taxon>
    </lineage>
</organism>